<dbReference type="EMBL" id="QNTU01000018">
    <property type="protein sequence ID" value="RBI65398.1"/>
    <property type="molecule type" value="Genomic_DNA"/>
</dbReference>
<organism evidence="2 3">
    <name type="scientific">Vreelandella sulfidaeris</name>
    <dbReference type="NCBI Taxonomy" id="115553"/>
    <lineage>
        <taxon>Bacteria</taxon>
        <taxon>Pseudomonadati</taxon>
        <taxon>Pseudomonadota</taxon>
        <taxon>Gammaproteobacteria</taxon>
        <taxon>Oceanospirillales</taxon>
        <taxon>Halomonadaceae</taxon>
        <taxon>Vreelandella</taxon>
    </lineage>
</organism>
<evidence type="ECO:0000256" key="1">
    <source>
        <dbReference type="SAM" id="Phobius"/>
    </source>
</evidence>
<sequence length="146" mass="16923">MSNDLAVFEEYWVTEDWELARQVILGSDKMYELYGAKIEADFEVELGNLESIIELPDAKLKKLKDLLIANVITFVKGYDRDLKRKVCEEWDYCSKRNSSKAEKVEYLILALDIVATSGLLALVTLLLKREYFDKLCKCSNKSMFNF</sequence>
<gene>
    <name evidence="2" type="ORF">DQ400_18115</name>
</gene>
<reference evidence="3" key="1">
    <citation type="submission" date="2018-06" db="EMBL/GenBank/DDBJ databases">
        <title>Whole genome sequencing of four bacterial strains from South Shetland trench revealing bio-synthetic gene clusters.</title>
        <authorList>
            <person name="Abdel-Mageed W.M."/>
            <person name="Lehri B."/>
            <person name="Jarmusch S."/>
            <person name="Miranda K."/>
            <person name="Goodfellow M."/>
            <person name="Jaspars M."/>
            <person name="Karlyshev A.V."/>
        </authorList>
    </citation>
    <scope>NUCLEOTIDE SEQUENCE [LARGE SCALE GENOMIC DNA]</scope>
    <source>
        <strain evidence="3">SST4</strain>
    </source>
</reference>
<dbReference type="RefSeq" id="WP_113271072.1">
    <property type="nucleotide sequence ID" value="NZ_QNTU01000018.1"/>
</dbReference>
<accession>A0A365TII5</accession>
<dbReference type="Proteomes" id="UP000252204">
    <property type="component" value="Unassembled WGS sequence"/>
</dbReference>
<evidence type="ECO:0000313" key="2">
    <source>
        <dbReference type="EMBL" id="RBI65398.1"/>
    </source>
</evidence>
<protein>
    <submittedName>
        <fullName evidence="2">Uncharacterized protein</fullName>
    </submittedName>
</protein>
<name>A0A365TII5_9GAMM</name>
<dbReference type="AlphaFoldDB" id="A0A365TII5"/>
<feature type="transmembrane region" description="Helical" evidence="1">
    <location>
        <begin position="106"/>
        <end position="127"/>
    </location>
</feature>
<proteinExistence type="predicted"/>
<comment type="caution">
    <text evidence="2">The sequence shown here is derived from an EMBL/GenBank/DDBJ whole genome shotgun (WGS) entry which is preliminary data.</text>
</comment>
<keyword evidence="1" id="KW-0472">Membrane</keyword>
<keyword evidence="1" id="KW-0812">Transmembrane</keyword>
<keyword evidence="3" id="KW-1185">Reference proteome</keyword>
<evidence type="ECO:0000313" key="3">
    <source>
        <dbReference type="Proteomes" id="UP000252204"/>
    </source>
</evidence>
<keyword evidence="1" id="KW-1133">Transmembrane helix</keyword>